<dbReference type="InterPro" id="IPR001041">
    <property type="entry name" value="2Fe-2S_ferredoxin-type"/>
</dbReference>
<keyword evidence="7 12" id="KW-1278">Translocase</keyword>
<evidence type="ECO:0000259" key="15">
    <source>
        <dbReference type="PROSITE" id="PS51669"/>
    </source>
</evidence>
<dbReference type="Gene3D" id="2.20.25.90">
    <property type="entry name" value="ADC-like domains"/>
    <property type="match status" value="1"/>
</dbReference>
<feature type="region of interest" description="Disordered" evidence="13">
    <location>
        <begin position="1"/>
        <end position="24"/>
    </location>
</feature>
<dbReference type="Gene3D" id="3.40.50.740">
    <property type="match status" value="3"/>
</dbReference>
<keyword evidence="4 12" id="KW-0001">2Fe-2S</keyword>
<reference evidence="17" key="1">
    <citation type="journal article" date="2014" name="Int. J. Syst. Evol. Microbiol.">
        <title>Complete genome sequence of Corynebacterium casei LMG S-19264T (=DSM 44701T), isolated from a smear-ripened cheese.</title>
        <authorList>
            <consortium name="US DOE Joint Genome Institute (JGI-PGF)"/>
            <person name="Walter F."/>
            <person name="Albersmeier A."/>
            <person name="Kalinowski J."/>
            <person name="Ruckert C."/>
        </authorList>
    </citation>
    <scope>NUCLEOTIDE SEQUENCE</scope>
    <source>
        <strain evidence="17">CGMCC 4.7308</strain>
    </source>
</reference>
<dbReference type="SUPFAM" id="SSF54862">
    <property type="entry name" value="4Fe-4S ferredoxins"/>
    <property type="match status" value="1"/>
</dbReference>
<accession>A0A917SXP3</accession>
<dbReference type="Pfam" id="PF04879">
    <property type="entry name" value="Molybdop_Fe4S4"/>
    <property type="match status" value="1"/>
</dbReference>
<dbReference type="PROSITE" id="PS51669">
    <property type="entry name" value="4FE4S_MOW_BIS_MGD"/>
    <property type="match status" value="1"/>
</dbReference>
<dbReference type="EMBL" id="BMNA01000004">
    <property type="protein sequence ID" value="GGM03746.1"/>
    <property type="molecule type" value="Genomic_DNA"/>
</dbReference>
<evidence type="ECO:0000256" key="11">
    <source>
        <dbReference type="ARBA" id="ARBA00047712"/>
    </source>
</evidence>
<dbReference type="Gene3D" id="3.40.228.10">
    <property type="entry name" value="Dimethylsulfoxide Reductase, domain 2"/>
    <property type="match status" value="1"/>
</dbReference>
<dbReference type="SUPFAM" id="SSF54292">
    <property type="entry name" value="2Fe-2S ferredoxin-like"/>
    <property type="match status" value="1"/>
</dbReference>
<dbReference type="InterPro" id="IPR009010">
    <property type="entry name" value="Asp_de-COase-like_dom_sf"/>
</dbReference>
<comment type="cofactor">
    <cofactor evidence="1 12">
        <name>[4Fe-4S] cluster</name>
        <dbReference type="ChEBI" id="CHEBI:49883"/>
    </cofactor>
</comment>
<dbReference type="GO" id="GO:0003954">
    <property type="term" value="F:NADH dehydrogenase activity"/>
    <property type="evidence" value="ECO:0007669"/>
    <property type="project" value="TreeGrafter"/>
</dbReference>
<comment type="caution">
    <text evidence="17">The sequence shown here is derived from an EMBL/GenBank/DDBJ whole genome shotgun (WGS) entry which is preliminary data.</text>
</comment>
<evidence type="ECO:0000259" key="14">
    <source>
        <dbReference type="PROSITE" id="PS51085"/>
    </source>
</evidence>
<dbReference type="CDD" id="cd00207">
    <property type="entry name" value="fer2"/>
    <property type="match status" value="1"/>
</dbReference>
<evidence type="ECO:0000256" key="7">
    <source>
        <dbReference type="ARBA" id="ARBA00022967"/>
    </source>
</evidence>
<evidence type="ECO:0000256" key="3">
    <source>
        <dbReference type="ARBA" id="ARBA00022485"/>
    </source>
</evidence>
<dbReference type="PROSITE" id="PS00642">
    <property type="entry name" value="COMPLEX1_75K_2"/>
    <property type="match status" value="1"/>
</dbReference>
<dbReference type="PANTHER" id="PTHR43105:SF12">
    <property type="entry name" value="NADH-QUINONE OXIDOREDUCTASE SUBUNIT G"/>
    <property type="match status" value="1"/>
</dbReference>
<dbReference type="InterPro" id="IPR000283">
    <property type="entry name" value="NADH_UbQ_OxRdtase_75kDa_su_CS"/>
</dbReference>
<feature type="compositionally biased region" description="Low complexity" evidence="13">
    <location>
        <begin position="1"/>
        <end position="10"/>
    </location>
</feature>
<name>A0A917SXP3_9ACTN</name>
<dbReference type="InterPro" id="IPR006963">
    <property type="entry name" value="Mopterin_OxRdtase_4Fe-4S_dom"/>
</dbReference>
<protein>
    <recommendedName>
        <fullName evidence="12">NADH-quinone oxidoreductase</fullName>
        <ecNumber evidence="12">7.1.1.-</ecNumber>
    </recommendedName>
</protein>
<dbReference type="PROSITE" id="PS00641">
    <property type="entry name" value="COMPLEX1_75K_1"/>
    <property type="match status" value="1"/>
</dbReference>
<evidence type="ECO:0000256" key="8">
    <source>
        <dbReference type="ARBA" id="ARBA00023004"/>
    </source>
</evidence>
<dbReference type="Pfam" id="PF10588">
    <property type="entry name" value="NADH-G_4Fe-4S_3"/>
    <property type="match status" value="1"/>
</dbReference>
<dbReference type="GO" id="GO:0051539">
    <property type="term" value="F:4 iron, 4 sulfur cluster binding"/>
    <property type="evidence" value="ECO:0007669"/>
    <property type="project" value="UniProtKB-KW"/>
</dbReference>
<dbReference type="SUPFAM" id="SSF53706">
    <property type="entry name" value="Formate dehydrogenase/DMSO reductase, domains 1-3"/>
    <property type="match status" value="1"/>
</dbReference>
<comment type="catalytic activity">
    <reaction evidence="11 12">
        <text>a quinone + NADH + 5 H(+)(in) = a quinol + NAD(+) + 4 H(+)(out)</text>
        <dbReference type="Rhea" id="RHEA:57888"/>
        <dbReference type="ChEBI" id="CHEBI:15378"/>
        <dbReference type="ChEBI" id="CHEBI:24646"/>
        <dbReference type="ChEBI" id="CHEBI:57540"/>
        <dbReference type="ChEBI" id="CHEBI:57945"/>
        <dbReference type="ChEBI" id="CHEBI:132124"/>
    </reaction>
</comment>
<feature type="region of interest" description="Disordered" evidence="13">
    <location>
        <begin position="599"/>
        <end position="625"/>
    </location>
</feature>
<dbReference type="SMART" id="SM00926">
    <property type="entry name" value="Molybdop_Fe4S4"/>
    <property type="match status" value="1"/>
</dbReference>
<dbReference type="SUPFAM" id="SSF50692">
    <property type="entry name" value="ADC-like"/>
    <property type="match status" value="1"/>
</dbReference>
<keyword evidence="18" id="KW-1185">Reference proteome</keyword>
<keyword evidence="5 12" id="KW-0874">Quinone</keyword>
<gene>
    <name evidence="17" type="ORF">GCM10011594_24950</name>
</gene>
<evidence type="ECO:0000256" key="9">
    <source>
        <dbReference type="ARBA" id="ARBA00023014"/>
    </source>
</evidence>
<dbReference type="InterPro" id="IPR019574">
    <property type="entry name" value="NADH_UbQ_OxRdtase_Gsu_4Fe4S-bd"/>
</dbReference>
<dbReference type="Pfam" id="PF00384">
    <property type="entry name" value="Molybdopterin"/>
    <property type="match status" value="1"/>
</dbReference>
<evidence type="ECO:0000256" key="6">
    <source>
        <dbReference type="ARBA" id="ARBA00022723"/>
    </source>
</evidence>
<dbReference type="PROSITE" id="PS51839">
    <property type="entry name" value="4FE4S_HC3"/>
    <property type="match status" value="1"/>
</dbReference>
<dbReference type="InterPro" id="IPR036010">
    <property type="entry name" value="2Fe-2S_ferredoxin-like_sf"/>
</dbReference>
<evidence type="ECO:0000256" key="5">
    <source>
        <dbReference type="ARBA" id="ARBA00022719"/>
    </source>
</evidence>
<dbReference type="PROSITE" id="PS00643">
    <property type="entry name" value="COMPLEX1_75K_3"/>
    <property type="match status" value="1"/>
</dbReference>
<proteinExistence type="inferred from homology"/>
<dbReference type="EC" id="7.1.1.-" evidence="12"/>
<feature type="domain" description="2Fe-2S ferredoxin-type" evidence="14">
    <location>
        <begin position="24"/>
        <end position="106"/>
    </location>
</feature>
<dbReference type="InterPro" id="IPR050123">
    <property type="entry name" value="Prok_molybdopt-oxidoreductase"/>
</dbReference>
<evidence type="ECO:0000256" key="4">
    <source>
        <dbReference type="ARBA" id="ARBA00022714"/>
    </source>
</evidence>
<keyword evidence="3 12" id="KW-0004">4Fe-4S</keyword>
<dbReference type="InterPro" id="IPR006656">
    <property type="entry name" value="Mopterin_OxRdtase"/>
</dbReference>
<comment type="function">
    <text evidence="12">NDH-1 shuttles electrons from NADH, via FMN and iron-sulfur (Fe-S) centers, to quinones in the respiratory chain. Couples the redox reaction to proton translocation (for every two electrons transferred, four hydrogen ions are translocated across the cytoplasmic membrane), and thus conserves the redox energy in a proton gradient.</text>
</comment>
<sequence>MTQVATPPAAGGTGDGEDRPVPPGHVRLTIDGITVDAPKGELVIRAAERIGIAIPRFCDHPLLDPVGACRQCLVEVEMGGRPMPKPQASCTQTVGDGMVVRTQVTSPVAEKAQRSNLEFLLLNHPLDCPICDKGGECPLQNQTLANGSATSRMHEAKRVFTKPVPVSTEILLDRERCVLCQRCTRFSDQIAGDRFIDLLERGSSQQIGINSDEPFQSYFSGNTIQICPVGALTSTAYRFRSRPFDLVSTGTVCEHCASGCALRTDHRTGVVMRRLAAPDPEVNEEWNCDKGRFGFGYLHEGDRLARPLVRDADGQLQPASWTDAMTAAAQGLARARDDGGVGVLTGGRLTVTDAYAYAKFARVALRTNDVDFRARRHSAEEASFLADRVAGVTPSTGGPTYADLEAAPAVLLVALEPEDESPILFLRLRKAARRGVPVFTVGAVESRGSRKLSATLLPALPGAEADLLADLTADARPVVAGAAAADRNRAGQLLRASGAVVLVGERAAETPGLLTAVGRLADATGARLAWVPRRAGERGALEAGALPGLLPGGRPVTDPAARAHVEQAWGVELPARPGRDTAAMIASVLARAERDERALGLVGPAPSPDLPRPAESPAADDRPAGHGAVGLVERVVETVAGSVSGAVHHLRDLVTGEHEDAAVAPGPQAPAEPGLAGLLLGGVELDDLPDPAAALAAVAATGFVVSLEIRASAVTALADVVLPVAAVTQKSGAFLDWEGRHRPFDAALPTPGVLDDGRVLDTLGVEMDVDLYTQTPVAARADMARAVPPAPAGGTSPGTAPGPADARRGPAGTAPRDGQGFVLVSWRTALDGGRLLDGEPHLAGTARPDVVRLSPRAAELLGVGDGAPVQVHGPSGGTVTLPLQVTAMVDEAVWLPGRIRATPLVALLGAGSGDRVRVRPAAGGEGL</sequence>
<evidence type="ECO:0000256" key="1">
    <source>
        <dbReference type="ARBA" id="ARBA00001966"/>
    </source>
</evidence>
<feature type="domain" description="4Fe-4S His(Cys)3-ligated-type" evidence="16">
    <location>
        <begin position="108"/>
        <end position="147"/>
    </location>
</feature>
<dbReference type="Gene3D" id="3.10.20.740">
    <property type="match status" value="1"/>
</dbReference>
<dbReference type="FunFam" id="3.10.20.740:FF:000001">
    <property type="entry name" value="NADH-quinone oxidoreductase subunit G"/>
    <property type="match status" value="1"/>
</dbReference>
<feature type="domain" description="4Fe-4S Mo/W bis-MGD-type" evidence="15">
    <location>
        <begin position="246"/>
        <end position="302"/>
    </location>
</feature>
<feature type="compositionally biased region" description="Low complexity" evidence="13">
    <location>
        <begin position="792"/>
        <end position="818"/>
    </location>
</feature>
<evidence type="ECO:0000256" key="12">
    <source>
        <dbReference type="RuleBase" id="RU003525"/>
    </source>
</evidence>
<dbReference type="GO" id="GO:0048038">
    <property type="term" value="F:quinone binding"/>
    <property type="evidence" value="ECO:0007669"/>
    <property type="project" value="UniProtKB-UniRule"/>
</dbReference>
<dbReference type="GO" id="GO:0016020">
    <property type="term" value="C:membrane"/>
    <property type="evidence" value="ECO:0007669"/>
    <property type="project" value="InterPro"/>
</dbReference>
<evidence type="ECO:0000259" key="16">
    <source>
        <dbReference type="PROSITE" id="PS51839"/>
    </source>
</evidence>
<evidence type="ECO:0000256" key="2">
    <source>
        <dbReference type="ARBA" id="ARBA00005404"/>
    </source>
</evidence>
<evidence type="ECO:0000256" key="13">
    <source>
        <dbReference type="SAM" id="MobiDB-lite"/>
    </source>
</evidence>
<comment type="similarity">
    <text evidence="2 12">Belongs to the complex I 75 kDa subunit family.</text>
</comment>
<dbReference type="FunFam" id="3.30.70.20:FF:000016">
    <property type="entry name" value="NADH-quinone oxidoreductase"/>
    <property type="match status" value="1"/>
</dbReference>
<dbReference type="PROSITE" id="PS51085">
    <property type="entry name" value="2FE2S_FER_2"/>
    <property type="match status" value="1"/>
</dbReference>
<dbReference type="GO" id="GO:0008137">
    <property type="term" value="F:NADH dehydrogenase (ubiquinone) activity"/>
    <property type="evidence" value="ECO:0007669"/>
    <property type="project" value="UniProtKB-UniRule"/>
</dbReference>
<dbReference type="AlphaFoldDB" id="A0A917SXP3"/>
<dbReference type="Pfam" id="PF22117">
    <property type="entry name" value="Fer4_Nqo3"/>
    <property type="match status" value="1"/>
</dbReference>
<dbReference type="Gene3D" id="3.30.70.20">
    <property type="match status" value="1"/>
</dbReference>
<dbReference type="GO" id="GO:0042773">
    <property type="term" value="P:ATP synthesis coupled electron transport"/>
    <property type="evidence" value="ECO:0007669"/>
    <property type="project" value="InterPro"/>
</dbReference>
<dbReference type="GO" id="GO:0051537">
    <property type="term" value="F:2 iron, 2 sulfur cluster binding"/>
    <property type="evidence" value="ECO:0007669"/>
    <property type="project" value="UniProtKB-UniRule"/>
</dbReference>
<dbReference type="InterPro" id="IPR010228">
    <property type="entry name" value="NADH_UbQ_OxRdtase_Gsu"/>
</dbReference>
<dbReference type="PANTHER" id="PTHR43105">
    <property type="entry name" value="RESPIRATORY NITRATE REDUCTASE"/>
    <property type="match status" value="1"/>
</dbReference>
<organism evidence="17 18">
    <name type="scientific">Nakamurella endophytica</name>
    <dbReference type="NCBI Taxonomy" id="1748367"/>
    <lineage>
        <taxon>Bacteria</taxon>
        <taxon>Bacillati</taxon>
        <taxon>Actinomycetota</taxon>
        <taxon>Actinomycetes</taxon>
        <taxon>Nakamurellales</taxon>
        <taxon>Nakamurellaceae</taxon>
        <taxon>Nakamurella</taxon>
    </lineage>
</organism>
<keyword evidence="8 12" id="KW-0408">Iron</keyword>
<dbReference type="Proteomes" id="UP000655208">
    <property type="component" value="Unassembled WGS sequence"/>
</dbReference>
<evidence type="ECO:0000256" key="10">
    <source>
        <dbReference type="ARBA" id="ARBA00023027"/>
    </source>
</evidence>
<evidence type="ECO:0000313" key="17">
    <source>
        <dbReference type="EMBL" id="GGM03746.1"/>
    </source>
</evidence>
<dbReference type="SMART" id="SM00929">
    <property type="entry name" value="NADH-G_4Fe-4S_3"/>
    <property type="match status" value="1"/>
</dbReference>
<dbReference type="NCBIfam" id="NF005895">
    <property type="entry name" value="PRK07860.1"/>
    <property type="match status" value="1"/>
</dbReference>
<dbReference type="InterPro" id="IPR054351">
    <property type="entry name" value="NADH_UbQ_OxRdtase_ferredoxin"/>
</dbReference>
<dbReference type="RefSeq" id="WP_229674342.1">
    <property type="nucleotide sequence ID" value="NZ_BMNA01000004.1"/>
</dbReference>
<dbReference type="NCBIfam" id="TIGR01973">
    <property type="entry name" value="NuoG"/>
    <property type="match status" value="1"/>
</dbReference>
<evidence type="ECO:0000313" key="18">
    <source>
        <dbReference type="Proteomes" id="UP000655208"/>
    </source>
</evidence>
<dbReference type="GO" id="GO:0046872">
    <property type="term" value="F:metal ion binding"/>
    <property type="evidence" value="ECO:0007669"/>
    <property type="project" value="UniProtKB-UniRule"/>
</dbReference>
<dbReference type="Pfam" id="PF13510">
    <property type="entry name" value="Fer2_4"/>
    <property type="match status" value="1"/>
</dbReference>
<feature type="region of interest" description="Disordered" evidence="13">
    <location>
        <begin position="787"/>
        <end position="818"/>
    </location>
</feature>
<keyword evidence="10 12" id="KW-0520">NAD</keyword>
<reference evidence="17" key="2">
    <citation type="submission" date="2020-09" db="EMBL/GenBank/DDBJ databases">
        <authorList>
            <person name="Sun Q."/>
            <person name="Zhou Y."/>
        </authorList>
    </citation>
    <scope>NUCLEOTIDE SEQUENCE</scope>
    <source>
        <strain evidence="17">CGMCC 4.7308</strain>
    </source>
</reference>
<keyword evidence="6 12" id="KW-0479">Metal-binding</keyword>
<keyword evidence="9 12" id="KW-0411">Iron-sulfur</keyword>
<comment type="cofactor">
    <cofactor evidence="12">
        <name>[2Fe-2S] cluster</name>
        <dbReference type="ChEBI" id="CHEBI:190135"/>
    </cofactor>
    <text evidence="12">Binds 1 [2Fe-2S] cluster per subunit.</text>
</comment>